<dbReference type="Gene3D" id="1.10.1020.10">
    <property type="entry name" value="Adenine-specific Methyltransferase, Domain 2"/>
    <property type="match status" value="1"/>
</dbReference>
<organism evidence="9 10">
    <name type="scientific">Treponema ruminis</name>
    <dbReference type="NCBI Taxonomy" id="744515"/>
    <lineage>
        <taxon>Bacteria</taxon>
        <taxon>Pseudomonadati</taxon>
        <taxon>Spirochaetota</taxon>
        <taxon>Spirochaetia</taxon>
        <taxon>Spirochaetales</taxon>
        <taxon>Treponemataceae</taxon>
        <taxon>Treponema</taxon>
    </lineage>
</organism>
<dbReference type="PRINTS" id="PR00505">
    <property type="entry name" value="D12N6MTFRASE"/>
</dbReference>
<comment type="catalytic activity">
    <reaction evidence="6 8">
        <text>a 2'-deoxyadenosine in DNA + S-adenosyl-L-methionine = an N(6)-methyl-2'-deoxyadenosine in DNA + S-adenosyl-L-homocysteine + H(+)</text>
        <dbReference type="Rhea" id="RHEA:15197"/>
        <dbReference type="Rhea" id="RHEA-COMP:12418"/>
        <dbReference type="Rhea" id="RHEA-COMP:12419"/>
        <dbReference type="ChEBI" id="CHEBI:15378"/>
        <dbReference type="ChEBI" id="CHEBI:57856"/>
        <dbReference type="ChEBI" id="CHEBI:59789"/>
        <dbReference type="ChEBI" id="CHEBI:90615"/>
        <dbReference type="ChEBI" id="CHEBI:90616"/>
        <dbReference type="EC" id="2.1.1.72"/>
    </reaction>
</comment>
<dbReference type="GO" id="GO:0032259">
    <property type="term" value="P:methylation"/>
    <property type="evidence" value="ECO:0007669"/>
    <property type="project" value="UniProtKB-KW"/>
</dbReference>
<dbReference type="EC" id="2.1.1.72" evidence="2 8"/>
<evidence type="ECO:0000256" key="2">
    <source>
        <dbReference type="ARBA" id="ARBA00011900"/>
    </source>
</evidence>
<feature type="binding site" evidence="7">
    <location>
        <position position="197"/>
    </location>
    <ligand>
        <name>S-adenosyl-L-methionine</name>
        <dbReference type="ChEBI" id="CHEBI:59789"/>
    </ligand>
</feature>
<feature type="binding site" evidence="7">
    <location>
        <position position="9"/>
    </location>
    <ligand>
        <name>S-adenosyl-L-methionine</name>
        <dbReference type="ChEBI" id="CHEBI:59789"/>
    </ligand>
</feature>
<evidence type="ECO:0000256" key="8">
    <source>
        <dbReference type="RuleBase" id="RU361257"/>
    </source>
</evidence>
<dbReference type="PIRSF" id="PIRSF000398">
    <property type="entry name" value="M_m6A_EcoRV"/>
    <property type="match status" value="1"/>
</dbReference>
<dbReference type="PANTHER" id="PTHR30481">
    <property type="entry name" value="DNA ADENINE METHYLASE"/>
    <property type="match status" value="1"/>
</dbReference>
<evidence type="ECO:0000256" key="4">
    <source>
        <dbReference type="ARBA" id="ARBA00022679"/>
    </source>
</evidence>
<dbReference type="GO" id="GO:0009307">
    <property type="term" value="P:DNA restriction-modification system"/>
    <property type="evidence" value="ECO:0007669"/>
    <property type="project" value="InterPro"/>
</dbReference>
<sequence>MLAKPFIKWVGGKSQLLEEIREKYPHKIEKYCEPFVGGGAVLFDILSTKQPKTILINDINKELINTYSQIKNSCDGMISQLSEIQAIYKLHSPEENKTFFYEKRQRYNELKVNGNDADNLEKAVLFIFLNKTCFNGLYRVNSKGLFNVPFNNAKNPLLCDERNLKICSELLQNVEMRVGDYKECKDFIDSTTFVYIDPPYRPLTRTADFTSYSENGFTDKEQIELGNFITEISNKGAFVVASNSDPKNSDINDEFFDNLYSKFKIERVSAARMINSNAKKRGAIKELLISNIASIF</sequence>
<keyword evidence="5 8" id="KW-0949">S-adenosyl-L-methionine</keyword>
<dbReference type="PROSITE" id="PS00092">
    <property type="entry name" value="N6_MTASE"/>
    <property type="match status" value="1"/>
</dbReference>
<dbReference type="GO" id="GO:0009007">
    <property type="term" value="F:site-specific DNA-methyltransferase (adenine-specific) activity"/>
    <property type="evidence" value="ECO:0007669"/>
    <property type="project" value="UniProtKB-UniRule"/>
</dbReference>
<dbReference type="InterPro" id="IPR012263">
    <property type="entry name" value="M_m6A_EcoRV"/>
</dbReference>
<dbReference type="InterPro" id="IPR023095">
    <property type="entry name" value="Ade_MeTrfase_dom_2"/>
</dbReference>
<protein>
    <recommendedName>
        <fullName evidence="2 8">Site-specific DNA-methyltransferase (adenine-specific)</fullName>
        <ecNumber evidence="2 8">2.1.1.72</ecNumber>
    </recommendedName>
</protein>
<evidence type="ECO:0000256" key="6">
    <source>
        <dbReference type="ARBA" id="ARBA00047942"/>
    </source>
</evidence>
<dbReference type="Proteomes" id="UP000518887">
    <property type="component" value="Unassembled WGS sequence"/>
</dbReference>
<reference evidence="9 10" key="1">
    <citation type="submission" date="2020-08" db="EMBL/GenBank/DDBJ databases">
        <title>Genomic Encyclopedia of Type Strains, Phase IV (KMG-IV): sequencing the most valuable type-strain genomes for metagenomic binning, comparative biology and taxonomic classification.</title>
        <authorList>
            <person name="Goeker M."/>
        </authorList>
    </citation>
    <scope>NUCLEOTIDE SEQUENCE [LARGE SCALE GENOMIC DNA]</scope>
    <source>
        <strain evidence="9 10">DSM 103462</strain>
    </source>
</reference>
<evidence type="ECO:0000313" key="9">
    <source>
        <dbReference type="EMBL" id="MBB5226759.1"/>
    </source>
</evidence>
<dbReference type="PANTHER" id="PTHR30481:SF3">
    <property type="entry name" value="DNA ADENINE METHYLASE"/>
    <property type="match status" value="1"/>
</dbReference>
<evidence type="ECO:0000256" key="7">
    <source>
        <dbReference type="PIRSR" id="PIRSR000398-1"/>
    </source>
</evidence>
<dbReference type="Pfam" id="PF02086">
    <property type="entry name" value="MethyltransfD12"/>
    <property type="match status" value="1"/>
</dbReference>
<comment type="similarity">
    <text evidence="1 8">Belongs to the N(4)/N(6)-methyltransferase family.</text>
</comment>
<dbReference type="InterPro" id="IPR029063">
    <property type="entry name" value="SAM-dependent_MTases_sf"/>
</dbReference>
<dbReference type="NCBIfam" id="TIGR00571">
    <property type="entry name" value="dam"/>
    <property type="match status" value="1"/>
</dbReference>
<dbReference type="AlphaFoldDB" id="A0A7W8LMP3"/>
<name>A0A7W8LMP3_9SPIR</name>
<dbReference type="EMBL" id="JACHFQ010000006">
    <property type="protein sequence ID" value="MBB5226759.1"/>
    <property type="molecule type" value="Genomic_DNA"/>
</dbReference>
<keyword evidence="10" id="KW-1185">Reference proteome</keyword>
<dbReference type="GO" id="GO:0043565">
    <property type="term" value="F:sequence-specific DNA binding"/>
    <property type="evidence" value="ECO:0007669"/>
    <property type="project" value="TreeGrafter"/>
</dbReference>
<evidence type="ECO:0000256" key="5">
    <source>
        <dbReference type="ARBA" id="ARBA00022691"/>
    </source>
</evidence>
<dbReference type="GO" id="GO:0006298">
    <property type="term" value="P:mismatch repair"/>
    <property type="evidence" value="ECO:0007669"/>
    <property type="project" value="TreeGrafter"/>
</dbReference>
<evidence type="ECO:0000256" key="3">
    <source>
        <dbReference type="ARBA" id="ARBA00022603"/>
    </source>
</evidence>
<accession>A0A7W8LMP3</accession>
<feature type="binding site" evidence="7">
    <location>
        <position position="58"/>
    </location>
    <ligand>
        <name>S-adenosyl-L-methionine</name>
        <dbReference type="ChEBI" id="CHEBI:59789"/>
    </ligand>
</feature>
<evidence type="ECO:0000313" key="10">
    <source>
        <dbReference type="Proteomes" id="UP000518887"/>
    </source>
</evidence>
<keyword evidence="4 8" id="KW-0808">Transferase</keyword>
<dbReference type="RefSeq" id="WP_184660309.1">
    <property type="nucleotide sequence ID" value="NZ_CP031518.1"/>
</dbReference>
<proteinExistence type="inferred from homology"/>
<keyword evidence="3 8" id="KW-0489">Methyltransferase</keyword>
<dbReference type="InterPro" id="IPR012327">
    <property type="entry name" value="MeTrfase_D12"/>
</dbReference>
<gene>
    <name evidence="9" type="ORF">HNP76_002140</name>
</gene>
<dbReference type="SUPFAM" id="SSF53335">
    <property type="entry name" value="S-adenosyl-L-methionine-dependent methyltransferases"/>
    <property type="match status" value="1"/>
</dbReference>
<dbReference type="Gene3D" id="3.40.50.150">
    <property type="entry name" value="Vaccinia Virus protein VP39"/>
    <property type="match status" value="1"/>
</dbReference>
<comment type="caution">
    <text evidence="9">The sequence shown here is derived from an EMBL/GenBank/DDBJ whole genome shotgun (WGS) entry which is preliminary data.</text>
</comment>
<dbReference type="GO" id="GO:1904047">
    <property type="term" value="F:S-adenosyl-L-methionine binding"/>
    <property type="evidence" value="ECO:0007669"/>
    <property type="project" value="TreeGrafter"/>
</dbReference>
<dbReference type="InterPro" id="IPR002052">
    <property type="entry name" value="DNA_methylase_N6_adenine_CS"/>
</dbReference>
<evidence type="ECO:0000256" key="1">
    <source>
        <dbReference type="ARBA" id="ARBA00006594"/>
    </source>
</evidence>
<feature type="binding site" evidence="7">
    <location>
        <position position="13"/>
    </location>
    <ligand>
        <name>S-adenosyl-L-methionine</name>
        <dbReference type="ChEBI" id="CHEBI:59789"/>
    </ligand>
</feature>